<dbReference type="PANTHER" id="PTHR40074:SF2">
    <property type="entry name" value="O-ACETYLTRANSFERASE WECH"/>
    <property type="match status" value="1"/>
</dbReference>
<keyword evidence="4 7" id="KW-0812">Transmembrane</keyword>
<keyword evidence="6 7" id="KW-0472">Membrane</keyword>
<evidence type="ECO:0000256" key="4">
    <source>
        <dbReference type="ARBA" id="ARBA00022692"/>
    </source>
</evidence>
<feature type="transmembrane region" description="Helical" evidence="7">
    <location>
        <begin position="259"/>
        <end position="277"/>
    </location>
</feature>
<feature type="transmembrane region" description="Helical" evidence="7">
    <location>
        <begin position="297"/>
        <end position="325"/>
    </location>
</feature>
<evidence type="ECO:0000259" key="8">
    <source>
        <dbReference type="Pfam" id="PF01757"/>
    </source>
</evidence>
<dbReference type="InterPro" id="IPR002656">
    <property type="entry name" value="Acyl_transf_3_dom"/>
</dbReference>
<dbReference type="EMBL" id="JXQW01000118">
    <property type="protein sequence ID" value="KIP88709.1"/>
    <property type="molecule type" value="Genomic_DNA"/>
</dbReference>
<sequence>MTNRNLWVDYAKAIGILLVVYGHVVRGLLNGGIITENVDFHWLVDSVIYTFHMPLFFFLSGLFFWHSLNNRGSGGLFCNKIDTIFYPFVLWSLLQGSIEVVLARYTNGGVGMGEVLALLWSPRAQFWFLYALFAAFCLAILLYRSFSTRAFLPLLVLSALFYLLQQWTPRVAVLVFLAQNFVFFALGVWFNQIRDGIEARASAFALGSGLAFIVVQYLFHGPLGLTYADRGAASLVVAFIGILFSVSLCMVLARRPLDWVLTLGALSMPIFLMHILAGSGMRVILSKFLGINDDTLHIVAGCLAGVVLPIIAAKILQALGINWLYEAPKRFSAYRWQQRRVAVQPAG</sequence>
<feature type="transmembrane region" description="Helical" evidence="7">
    <location>
        <begin position="125"/>
        <end position="143"/>
    </location>
</feature>
<evidence type="ECO:0000256" key="1">
    <source>
        <dbReference type="ARBA" id="ARBA00004651"/>
    </source>
</evidence>
<comment type="subcellular location">
    <subcellularLocation>
        <location evidence="1">Cell membrane</location>
        <topology evidence="1">Multi-pass membrane protein</topology>
    </subcellularLocation>
</comment>
<keyword evidence="9" id="KW-0012">Acyltransferase</keyword>
<dbReference type="Proteomes" id="UP000032068">
    <property type="component" value="Unassembled WGS sequence"/>
</dbReference>
<dbReference type="GO" id="GO:0016413">
    <property type="term" value="F:O-acetyltransferase activity"/>
    <property type="evidence" value="ECO:0007669"/>
    <property type="project" value="TreeGrafter"/>
</dbReference>
<comment type="similarity">
    <text evidence="2">Belongs to the acyltransferase 3 family.</text>
</comment>
<feature type="domain" description="Acyltransferase 3" evidence="8">
    <location>
        <begin position="5"/>
        <end position="313"/>
    </location>
</feature>
<evidence type="ECO:0000256" key="3">
    <source>
        <dbReference type="ARBA" id="ARBA00022475"/>
    </source>
</evidence>
<feature type="transmembrane region" description="Helical" evidence="7">
    <location>
        <begin position="231"/>
        <end position="252"/>
    </location>
</feature>
<feature type="transmembrane region" description="Helical" evidence="7">
    <location>
        <begin position="171"/>
        <end position="190"/>
    </location>
</feature>
<dbReference type="OrthoDB" id="9814956at2"/>
<dbReference type="GO" id="GO:0009246">
    <property type="term" value="P:enterobacterial common antigen biosynthetic process"/>
    <property type="evidence" value="ECO:0007669"/>
    <property type="project" value="TreeGrafter"/>
</dbReference>
<evidence type="ECO:0000313" key="10">
    <source>
        <dbReference type="Proteomes" id="UP000032068"/>
    </source>
</evidence>
<feature type="transmembrane region" description="Helical" evidence="7">
    <location>
        <begin position="7"/>
        <end position="26"/>
    </location>
</feature>
<feature type="transmembrane region" description="Helical" evidence="7">
    <location>
        <begin position="46"/>
        <end position="65"/>
    </location>
</feature>
<feature type="transmembrane region" description="Helical" evidence="7">
    <location>
        <begin position="150"/>
        <end position="165"/>
    </location>
</feature>
<dbReference type="PANTHER" id="PTHR40074">
    <property type="entry name" value="O-ACETYLTRANSFERASE WECH"/>
    <property type="match status" value="1"/>
</dbReference>
<organism evidence="9 10">
    <name type="scientific">Pseudomonas fulva</name>
    <dbReference type="NCBI Taxonomy" id="47880"/>
    <lineage>
        <taxon>Bacteria</taxon>
        <taxon>Pseudomonadati</taxon>
        <taxon>Pseudomonadota</taxon>
        <taxon>Gammaproteobacteria</taxon>
        <taxon>Pseudomonadales</taxon>
        <taxon>Pseudomonadaceae</taxon>
        <taxon>Pseudomonas</taxon>
    </lineage>
</organism>
<feature type="transmembrane region" description="Helical" evidence="7">
    <location>
        <begin position="202"/>
        <end position="219"/>
    </location>
</feature>
<accession>A0A0D0JQZ7</accession>
<evidence type="ECO:0000256" key="5">
    <source>
        <dbReference type="ARBA" id="ARBA00022989"/>
    </source>
</evidence>
<dbReference type="Pfam" id="PF01757">
    <property type="entry name" value="Acyl_transf_3"/>
    <property type="match status" value="1"/>
</dbReference>
<name>A0A0D0JQZ7_9PSED</name>
<protein>
    <submittedName>
        <fullName evidence="9">Acyltransferase</fullName>
    </submittedName>
</protein>
<evidence type="ECO:0000256" key="7">
    <source>
        <dbReference type="SAM" id="Phobius"/>
    </source>
</evidence>
<keyword evidence="3" id="KW-1003">Cell membrane</keyword>
<dbReference type="RefSeq" id="WP_042556616.1">
    <property type="nucleotide sequence ID" value="NZ_JXQW01000118.1"/>
</dbReference>
<gene>
    <name evidence="9" type="ORF">RU08_25115</name>
</gene>
<proteinExistence type="inferred from homology"/>
<keyword evidence="5 7" id="KW-1133">Transmembrane helix</keyword>
<comment type="caution">
    <text evidence="9">The sequence shown here is derived from an EMBL/GenBank/DDBJ whole genome shotgun (WGS) entry which is preliminary data.</text>
</comment>
<evidence type="ECO:0000256" key="6">
    <source>
        <dbReference type="ARBA" id="ARBA00023136"/>
    </source>
</evidence>
<evidence type="ECO:0000256" key="2">
    <source>
        <dbReference type="ARBA" id="ARBA00007400"/>
    </source>
</evidence>
<feature type="transmembrane region" description="Helical" evidence="7">
    <location>
        <begin position="85"/>
        <end position="105"/>
    </location>
</feature>
<evidence type="ECO:0000313" key="9">
    <source>
        <dbReference type="EMBL" id="KIP88709.1"/>
    </source>
</evidence>
<dbReference type="GO" id="GO:0005886">
    <property type="term" value="C:plasma membrane"/>
    <property type="evidence" value="ECO:0007669"/>
    <property type="project" value="UniProtKB-SubCell"/>
</dbReference>
<dbReference type="AlphaFoldDB" id="A0A0D0JQZ7"/>
<reference evidence="9 10" key="1">
    <citation type="submission" date="2014-12" db="EMBL/GenBank/DDBJ databases">
        <title>16Stimator: statistical estimation of ribosomal gene copy numbers from draft genome assemblies.</title>
        <authorList>
            <person name="Perisin M.A."/>
            <person name="Vetter M."/>
            <person name="Gilbert J.A."/>
            <person name="Bergelson J."/>
        </authorList>
    </citation>
    <scope>NUCLEOTIDE SEQUENCE [LARGE SCALE GENOMIC DNA]</scope>
    <source>
        <strain evidence="9 10">MEJ086</strain>
    </source>
</reference>
<keyword evidence="9" id="KW-0808">Transferase</keyword>